<dbReference type="Proteomes" id="UP000007813">
    <property type="component" value="Unassembled WGS sequence"/>
</dbReference>
<dbReference type="eggNOG" id="arCOG02062">
    <property type="taxonomic scope" value="Archaea"/>
</dbReference>
<dbReference type="Pfam" id="PF01206">
    <property type="entry name" value="TusA"/>
    <property type="match status" value="1"/>
</dbReference>
<proteinExistence type="predicted"/>
<dbReference type="InterPro" id="IPR036868">
    <property type="entry name" value="TusA-like_sf"/>
</dbReference>
<reference evidence="2 3" key="1">
    <citation type="journal article" date="2012" name="J. Bacteriol.">
        <title>Draft Genome Sequence of the Extremely Halophilic Archaeon Halogranum salarium B-1T.</title>
        <authorList>
            <person name="Kim K.K."/>
            <person name="Lee K.C."/>
            <person name="Lee J.S."/>
        </authorList>
    </citation>
    <scope>NUCLEOTIDE SEQUENCE [LARGE SCALE GENOMIC DNA]</scope>
    <source>
        <strain evidence="2 3">B-1</strain>
    </source>
</reference>
<dbReference type="SUPFAM" id="SSF64307">
    <property type="entry name" value="SirA-like"/>
    <property type="match status" value="1"/>
</dbReference>
<comment type="caution">
    <text evidence="2">The sequence shown here is derived from an EMBL/GenBank/DDBJ whole genome shotgun (WGS) entry which is preliminary data.</text>
</comment>
<evidence type="ECO:0000259" key="1">
    <source>
        <dbReference type="Pfam" id="PF01206"/>
    </source>
</evidence>
<dbReference type="InterPro" id="IPR001455">
    <property type="entry name" value="TusA-like"/>
</dbReference>
<dbReference type="EMBL" id="ALJD01000004">
    <property type="protein sequence ID" value="EJN59808.1"/>
    <property type="molecule type" value="Genomic_DNA"/>
</dbReference>
<protein>
    <submittedName>
        <fullName evidence="2">SirA family protein</fullName>
    </submittedName>
</protein>
<evidence type="ECO:0000313" key="2">
    <source>
        <dbReference type="EMBL" id="EJN59808.1"/>
    </source>
</evidence>
<feature type="domain" description="UPF0033" evidence="1">
    <location>
        <begin position="5"/>
        <end position="56"/>
    </location>
</feature>
<gene>
    <name evidence="2" type="ORF">HSB1_19660</name>
</gene>
<dbReference type="AlphaFoldDB" id="J3A375"/>
<dbReference type="CDD" id="cd00291">
    <property type="entry name" value="SirA_YedF_YeeD"/>
    <property type="match status" value="1"/>
</dbReference>
<dbReference type="Gene3D" id="3.30.110.40">
    <property type="entry name" value="TusA-like domain"/>
    <property type="match status" value="1"/>
</dbReference>
<evidence type="ECO:0000313" key="3">
    <source>
        <dbReference type="Proteomes" id="UP000007813"/>
    </source>
</evidence>
<name>J3A375_9EURY</name>
<sequence>MDLIGKVKTVESGTIIELLTEDTGSKNDVPAWAAKAGHELLDVIEEDGYWAIYVEKA</sequence>
<organism evidence="2 3">
    <name type="scientific">Halogranum salarium B-1</name>
    <dbReference type="NCBI Taxonomy" id="1210908"/>
    <lineage>
        <taxon>Archaea</taxon>
        <taxon>Methanobacteriati</taxon>
        <taxon>Methanobacteriota</taxon>
        <taxon>Stenosarchaea group</taxon>
        <taxon>Halobacteria</taxon>
        <taxon>Halobacteriales</taxon>
        <taxon>Haloferacaceae</taxon>
    </lineage>
</organism>
<accession>J3A375</accession>